<keyword evidence="2 6" id="KW-0812">Transmembrane</keyword>
<gene>
    <name evidence="8" type="ORF">B5807_03230</name>
</gene>
<dbReference type="Proteomes" id="UP000193240">
    <property type="component" value="Unassembled WGS sequence"/>
</dbReference>
<dbReference type="EMBL" id="KZ107840">
    <property type="protein sequence ID" value="OSS51609.1"/>
    <property type="molecule type" value="Genomic_DNA"/>
</dbReference>
<dbReference type="AlphaFoldDB" id="A0A1Y2M733"/>
<name>A0A1Y2M733_EPING</name>
<dbReference type="InterPro" id="IPR052337">
    <property type="entry name" value="SAT4-like"/>
</dbReference>
<feature type="transmembrane region" description="Helical" evidence="6">
    <location>
        <begin position="63"/>
        <end position="82"/>
    </location>
</feature>
<evidence type="ECO:0000256" key="1">
    <source>
        <dbReference type="ARBA" id="ARBA00004141"/>
    </source>
</evidence>
<organism evidence="8 9">
    <name type="scientific">Epicoccum nigrum</name>
    <name type="common">Soil fungus</name>
    <name type="synonym">Epicoccum purpurascens</name>
    <dbReference type="NCBI Taxonomy" id="105696"/>
    <lineage>
        <taxon>Eukaryota</taxon>
        <taxon>Fungi</taxon>
        <taxon>Dikarya</taxon>
        <taxon>Ascomycota</taxon>
        <taxon>Pezizomycotina</taxon>
        <taxon>Dothideomycetes</taxon>
        <taxon>Pleosporomycetidae</taxon>
        <taxon>Pleosporales</taxon>
        <taxon>Pleosporineae</taxon>
        <taxon>Didymellaceae</taxon>
        <taxon>Epicoccum</taxon>
    </lineage>
</organism>
<feature type="transmembrane region" description="Helical" evidence="6">
    <location>
        <begin position="27"/>
        <end position="51"/>
    </location>
</feature>
<proteinExistence type="inferred from homology"/>
<keyword evidence="4 6" id="KW-0472">Membrane</keyword>
<dbReference type="PANTHER" id="PTHR33048">
    <property type="entry name" value="PTH11-LIKE INTEGRAL MEMBRANE PROTEIN (AFU_ORTHOLOGUE AFUA_5G11245)"/>
    <property type="match status" value="1"/>
</dbReference>
<evidence type="ECO:0000259" key="7">
    <source>
        <dbReference type="Pfam" id="PF20684"/>
    </source>
</evidence>
<dbReference type="InterPro" id="IPR049326">
    <property type="entry name" value="Rhodopsin_dom_fungi"/>
</dbReference>
<sequence>MGGTGIYVFAVANPYENMSWTITAVRLGIPVGVMGLIADIAVFVLPIAAIVPLQISRSKRFGALLIFLTGGSALICAALNIYFRHRLLESTDGLWDGVPGYISSLCEILLGVTSACMPSAAYGFRHKDSVYNRILHPSQYFGSRQYASKQYNSRQYHSSISKPVTPQGFAIADAEELIPRASRTQIRCETSVEVSSSECDAEEKVEAREEQPWEEAKDVELAILQPAHLAAPHKLQRRVSVNDVEVQRVLTRR</sequence>
<dbReference type="GO" id="GO:0016020">
    <property type="term" value="C:membrane"/>
    <property type="evidence" value="ECO:0007669"/>
    <property type="project" value="UniProtKB-SubCell"/>
</dbReference>
<evidence type="ECO:0000256" key="2">
    <source>
        <dbReference type="ARBA" id="ARBA00022692"/>
    </source>
</evidence>
<evidence type="ECO:0000313" key="8">
    <source>
        <dbReference type="EMBL" id="OSS51609.1"/>
    </source>
</evidence>
<dbReference type="PANTHER" id="PTHR33048:SF158">
    <property type="entry name" value="MEMBRANE PROTEIN PTH11-LIKE, PUTATIVE-RELATED"/>
    <property type="match status" value="1"/>
</dbReference>
<accession>A0A1Y2M733</accession>
<evidence type="ECO:0000313" key="9">
    <source>
        <dbReference type="Proteomes" id="UP000193240"/>
    </source>
</evidence>
<evidence type="ECO:0000256" key="6">
    <source>
        <dbReference type="SAM" id="Phobius"/>
    </source>
</evidence>
<protein>
    <recommendedName>
        <fullName evidence="7">Rhodopsin domain-containing protein</fullName>
    </recommendedName>
</protein>
<comment type="subcellular location">
    <subcellularLocation>
        <location evidence="1">Membrane</location>
        <topology evidence="1">Multi-pass membrane protein</topology>
    </subcellularLocation>
</comment>
<evidence type="ECO:0000256" key="3">
    <source>
        <dbReference type="ARBA" id="ARBA00022989"/>
    </source>
</evidence>
<evidence type="ECO:0000256" key="4">
    <source>
        <dbReference type="ARBA" id="ARBA00023136"/>
    </source>
</evidence>
<keyword evidence="9" id="KW-1185">Reference proteome</keyword>
<reference evidence="8 9" key="1">
    <citation type="journal article" date="2017" name="Genome Announc.">
        <title>Genome sequence of the saprophytic ascomycete Epicoccum nigrum ICMP 19927 strain isolated from New Zealand.</title>
        <authorList>
            <person name="Fokin M."/>
            <person name="Fleetwood D."/>
            <person name="Weir B.S."/>
            <person name="Villas-Boas S.G."/>
        </authorList>
    </citation>
    <scope>NUCLEOTIDE SEQUENCE [LARGE SCALE GENOMIC DNA]</scope>
    <source>
        <strain evidence="8 9">ICMP 19927</strain>
    </source>
</reference>
<evidence type="ECO:0000256" key="5">
    <source>
        <dbReference type="ARBA" id="ARBA00038359"/>
    </source>
</evidence>
<feature type="domain" description="Rhodopsin" evidence="7">
    <location>
        <begin position="27"/>
        <end position="120"/>
    </location>
</feature>
<dbReference type="InParanoid" id="A0A1Y2M733"/>
<keyword evidence="3 6" id="KW-1133">Transmembrane helix</keyword>
<dbReference type="Pfam" id="PF20684">
    <property type="entry name" value="Fung_rhodopsin"/>
    <property type="match status" value="1"/>
</dbReference>
<comment type="similarity">
    <text evidence="5">Belongs to the SAT4 family.</text>
</comment>